<evidence type="ECO:0000313" key="5">
    <source>
        <dbReference type="Proteomes" id="UP000233837"/>
    </source>
</evidence>
<accession>A0A2I0XHW0</accession>
<keyword evidence="1" id="KW-0805">Transcription regulation</keyword>
<dbReference type="EMBL" id="KZ501874">
    <property type="protein sequence ID" value="PKU87489.1"/>
    <property type="molecule type" value="Genomic_DNA"/>
</dbReference>
<dbReference type="Proteomes" id="UP000233837">
    <property type="component" value="Unassembled WGS sequence"/>
</dbReference>
<dbReference type="Pfam" id="PF03514">
    <property type="entry name" value="GRAS"/>
    <property type="match status" value="1"/>
</dbReference>
<dbReference type="OrthoDB" id="646981at2759"/>
<evidence type="ECO:0000256" key="3">
    <source>
        <dbReference type="PROSITE-ProRule" id="PRU01191"/>
    </source>
</evidence>
<keyword evidence="5" id="KW-1185">Reference proteome</keyword>
<dbReference type="AlphaFoldDB" id="A0A2I0XHW0"/>
<name>A0A2I0XHW0_9ASPA</name>
<gene>
    <name evidence="4" type="primary">NSP2</name>
    <name evidence="4" type="ORF">MA16_Dca016675</name>
</gene>
<organism evidence="4 5">
    <name type="scientific">Dendrobium catenatum</name>
    <dbReference type="NCBI Taxonomy" id="906689"/>
    <lineage>
        <taxon>Eukaryota</taxon>
        <taxon>Viridiplantae</taxon>
        <taxon>Streptophyta</taxon>
        <taxon>Embryophyta</taxon>
        <taxon>Tracheophyta</taxon>
        <taxon>Spermatophyta</taxon>
        <taxon>Magnoliopsida</taxon>
        <taxon>Liliopsida</taxon>
        <taxon>Asparagales</taxon>
        <taxon>Orchidaceae</taxon>
        <taxon>Epidendroideae</taxon>
        <taxon>Malaxideae</taxon>
        <taxon>Dendrobiinae</taxon>
        <taxon>Dendrobium</taxon>
    </lineage>
</organism>
<dbReference type="PROSITE" id="PS50985">
    <property type="entry name" value="GRAS"/>
    <property type="match status" value="1"/>
</dbReference>
<feature type="region of interest" description="Leucine repeat II (LRII)" evidence="3">
    <location>
        <begin position="287"/>
        <end position="319"/>
    </location>
</feature>
<reference evidence="4 5" key="2">
    <citation type="journal article" date="2017" name="Nature">
        <title>The Apostasia genome and the evolution of orchids.</title>
        <authorList>
            <person name="Zhang G.Q."/>
            <person name="Liu K.W."/>
            <person name="Li Z."/>
            <person name="Lohaus R."/>
            <person name="Hsiao Y.Y."/>
            <person name="Niu S.C."/>
            <person name="Wang J.Y."/>
            <person name="Lin Y.C."/>
            <person name="Xu Q."/>
            <person name="Chen L.J."/>
            <person name="Yoshida K."/>
            <person name="Fujiwara S."/>
            <person name="Wang Z.W."/>
            <person name="Zhang Y.Q."/>
            <person name="Mitsuda N."/>
            <person name="Wang M."/>
            <person name="Liu G.H."/>
            <person name="Pecoraro L."/>
            <person name="Huang H.X."/>
            <person name="Xiao X.J."/>
            <person name="Lin M."/>
            <person name="Wu X.Y."/>
            <person name="Wu W.L."/>
            <person name="Chen Y.Y."/>
            <person name="Chang S.B."/>
            <person name="Sakamoto S."/>
            <person name="Ohme-Takagi M."/>
            <person name="Yagi M."/>
            <person name="Zeng S.J."/>
            <person name="Shen C.Y."/>
            <person name="Yeh C.M."/>
            <person name="Luo Y.B."/>
            <person name="Tsai W.C."/>
            <person name="Van de Peer Y."/>
            <person name="Liu Z.J."/>
        </authorList>
    </citation>
    <scope>NUCLEOTIDE SEQUENCE [LARGE SCALE GENOMIC DNA]</scope>
    <source>
        <tissue evidence="4">The whole plant</tissue>
    </source>
</reference>
<sequence>MMCVYIYAKEGQTLMQRKTEMEVVDMEYMMELAFSGCSSTSSTTGFGDLAWVDWSPAVDWGHFSVENDFNGLLEHYGLPCTPAAQDWSTNVSPTSTNCPGTPVEEFQQQLPPPMEIERDNDRGLRLVHLLMAAAEALTGANKSSDLARVILARLRELLAEGGATNMERLAEHFTDALQRLLDGVGRHEDQPPNSGEVLEAFQLLQDMSPYVKFGHFTANQAILESVVGERRVHIVDYDIMEGVQWASLMQAMVSQQETPSLTPPPHLRITAVTRLGGSRRSGTTVLDTGRRLAAFAASVGLSFSFGQCRLDADDQLRPAAVKVVKGEAVVLNCALHPPHLPWRSAASIASFLGCAGELGARIVTVVEEAVVFGGSDGSGGFVGSFMEEMKRYSAMWDSLEAGFPMQGKARGVVEKLILGPMIAGSVGRAYRRREESGEEREGWAEWLKEAGFQRIGLSFSNLCQSRLLLGLFNDGYKVDEEGPNKLVLCWKNCRLLSASVWSAPATELPAASCFSW</sequence>
<evidence type="ECO:0000313" key="4">
    <source>
        <dbReference type="EMBL" id="PKU87489.1"/>
    </source>
</evidence>
<comment type="similarity">
    <text evidence="3">Belongs to the GRAS family.</text>
</comment>
<reference evidence="4 5" key="1">
    <citation type="journal article" date="2016" name="Sci. Rep.">
        <title>The Dendrobium catenatum Lindl. genome sequence provides insights into polysaccharide synthase, floral development and adaptive evolution.</title>
        <authorList>
            <person name="Zhang G.Q."/>
            <person name="Xu Q."/>
            <person name="Bian C."/>
            <person name="Tsai W.C."/>
            <person name="Yeh C.M."/>
            <person name="Liu K.W."/>
            <person name="Yoshida K."/>
            <person name="Zhang L.S."/>
            <person name="Chang S.B."/>
            <person name="Chen F."/>
            <person name="Shi Y."/>
            <person name="Su Y.Y."/>
            <person name="Zhang Y.Q."/>
            <person name="Chen L.J."/>
            <person name="Yin Y."/>
            <person name="Lin M."/>
            <person name="Huang H."/>
            <person name="Deng H."/>
            <person name="Wang Z.W."/>
            <person name="Zhu S.L."/>
            <person name="Zhao X."/>
            <person name="Deng C."/>
            <person name="Niu S.C."/>
            <person name="Huang J."/>
            <person name="Wang M."/>
            <person name="Liu G.H."/>
            <person name="Yang H.J."/>
            <person name="Xiao X.J."/>
            <person name="Hsiao Y.Y."/>
            <person name="Wu W.L."/>
            <person name="Chen Y.Y."/>
            <person name="Mitsuda N."/>
            <person name="Ohme-Takagi M."/>
            <person name="Luo Y.B."/>
            <person name="Van de Peer Y."/>
            <person name="Liu Z.J."/>
        </authorList>
    </citation>
    <scope>NUCLEOTIDE SEQUENCE [LARGE SCALE GENOMIC DNA]</scope>
    <source>
        <tissue evidence="4">The whole plant</tissue>
    </source>
</reference>
<evidence type="ECO:0000256" key="2">
    <source>
        <dbReference type="ARBA" id="ARBA00023163"/>
    </source>
</evidence>
<comment type="caution">
    <text evidence="3">Lacks conserved residue(s) required for the propagation of feature annotation.</text>
</comment>
<evidence type="ECO:0000256" key="1">
    <source>
        <dbReference type="ARBA" id="ARBA00023015"/>
    </source>
</evidence>
<dbReference type="PANTHER" id="PTHR31636">
    <property type="entry name" value="OSJNBA0084A10.13 PROTEIN-RELATED"/>
    <property type="match status" value="1"/>
</dbReference>
<feature type="short sequence motif" description="VHIID" evidence="3">
    <location>
        <begin position="232"/>
        <end position="236"/>
    </location>
</feature>
<dbReference type="InterPro" id="IPR005202">
    <property type="entry name" value="TF_GRAS"/>
</dbReference>
<keyword evidence="2" id="KW-0804">Transcription</keyword>
<protein>
    <submittedName>
        <fullName evidence="4">Nodulation-signaling pathway 2 protein</fullName>
    </submittedName>
</protein>
<feature type="region of interest" description="SAW" evidence="3">
    <location>
        <begin position="427"/>
        <end position="502"/>
    </location>
</feature>
<proteinExistence type="inferred from homology"/>
<dbReference type="STRING" id="906689.A0A2I0XHW0"/>